<comment type="caution">
    <text evidence="5">The sequence shown here is derived from an EMBL/GenBank/DDBJ whole genome shotgun (WGS) entry which is preliminary data.</text>
</comment>
<reference evidence="5" key="1">
    <citation type="submission" date="2019-10" db="EMBL/GenBank/DDBJ databases">
        <authorList>
            <person name="Zhang R."/>
            <person name="Pan Y."/>
            <person name="Wang J."/>
            <person name="Ma R."/>
            <person name="Yu S."/>
        </authorList>
    </citation>
    <scope>NUCLEOTIDE SEQUENCE</scope>
    <source>
        <strain evidence="5">LA-IB0</strain>
        <tissue evidence="5">Leaf</tissue>
    </source>
</reference>
<evidence type="ECO:0000256" key="3">
    <source>
        <dbReference type="RuleBase" id="RU003718"/>
    </source>
</evidence>
<dbReference type="EC" id="2.4.1.-" evidence="4"/>
<evidence type="ECO:0000256" key="1">
    <source>
        <dbReference type="ARBA" id="ARBA00009995"/>
    </source>
</evidence>
<dbReference type="GO" id="GO:0080044">
    <property type="term" value="F:quercetin 7-O-glucosyltransferase activity"/>
    <property type="evidence" value="ECO:0007669"/>
    <property type="project" value="TreeGrafter"/>
</dbReference>
<evidence type="ECO:0000256" key="2">
    <source>
        <dbReference type="ARBA" id="ARBA00022679"/>
    </source>
</evidence>
<keyword evidence="6" id="KW-1185">Reference proteome</keyword>
<evidence type="ECO:0000313" key="5">
    <source>
        <dbReference type="EMBL" id="KAG8368650.1"/>
    </source>
</evidence>
<dbReference type="FunFam" id="3.40.50.2000:FF:000027">
    <property type="entry name" value="Glycosyltransferase"/>
    <property type="match status" value="1"/>
</dbReference>
<accession>A0AAV6WNR9</accession>
<dbReference type="InterPro" id="IPR002213">
    <property type="entry name" value="UDP_glucos_trans"/>
</dbReference>
<dbReference type="PROSITE" id="PS00375">
    <property type="entry name" value="UDPGT"/>
    <property type="match status" value="1"/>
</dbReference>
<dbReference type="InterPro" id="IPR035595">
    <property type="entry name" value="UDP_glycos_trans_CS"/>
</dbReference>
<dbReference type="Proteomes" id="UP000826271">
    <property type="component" value="Unassembled WGS sequence"/>
</dbReference>
<dbReference type="GO" id="GO:0080043">
    <property type="term" value="F:quercetin 3-O-glucosyltransferase activity"/>
    <property type="evidence" value="ECO:0007669"/>
    <property type="project" value="TreeGrafter"/>
</dbReference>
<keyword evidence="3" id="KW-0328">Glycosyltransferase</keyword>
<dbReference type="PANTHER" id="PTHR11926">
    <property type="entry name" value="GLUCOSYL/GLUCURONOSYL TRANSFERASES"/>
    <property type="match status" value="1"/>
</dbReference>
<organism evidence="5 6">
    <name type="scientific">Buddleja alternifolia</name>
    <dbReference type="NCBI Taxonomy" id="168488"/>
    <lineage>
        <taxon>Eukaryota</taxon>
        <taxon>Viridiplantae</taxon>
        <taxon>Streptophyta</taxon>
        <taxon>Embryophyta</taxon>
        <taxon>Tracheophyta</taxon>
        <taxon>Spermatophyta</taxon>
        <taxon>Magnoliopsida</taxon>
        <taxon>eudicotyledons</taxon>
        <taxon>Gunneridae</taxon>
        <taxon>Pentapetalae</taxon>
        <taxon>asterids</taxon>
        <taxon>lamiids</taxon>
        <taxon>Lamiales</taxon>
        <taxon>Scrophulariaceae</taxon>
        <taxon>Buddlejeae</taxon>
        <taxon>Buddleja</taxon>
    </lineage>
</organism>
<sequence>MEPQKPHAVCFPFPAQGHINPMMKVATLLHHYKGFHITFINTEYNHNRLLQSQGPAAVEDSPDFQYRTIPDGLPDAAARDTQSLCLSTRKNCLVPFTEVLNRLNEQHQSTTNWPPVSCVITDAVMTFALRAAEEIGVPGVLLRVANESYLTNGYLDTPINWVPGMIPLRLKDFPNFIRTTDPNNPMLNFVITEVAQSSTASAIIINTFDELEHNVLNALSSISPPIYPLGPLHLFTNQIQENASKRIRSSLWKEEPECLKWLDSKQPNSVIYVSFGSLAILSPQQLSEFAWGLALSNKNFLWIVRPDLVQGENAALGPDYWKETGDRGLVVGWAPQEEVLSHPTVGGFLTHSGWNSVVESLSSGVPMLCWPFFADQHINCRYSCEEWGVGMEINSDVKRDEVGFLVRELLDGEKGKMMKKRAMEWKEKAEKAIASDGSSYLNLDRLVNEVLIG</sequence>
<comment type="similarity">
    <text evidence="1 3">Belongs to the UDP-glycosyltransferase family.</text>
</comment>
<dbReference type="PANTHER" id="PTHR11926:SF1498">
    <property type="entry name" value="GLYCOSYLTRANSFERASE"/>
    <property type="match status" value="1"/>
</dbReference>
<dbReference type="CDD" id="cd03784">
    <property type="entry name" value="GT1_Gtf-like"/>
    <property type="match status" value="1"/>
</dbReference>
<dbReference type="AlphaFoldDB" id="A0AAV6WNR9"/>
<protein>
    <recommendedName>
        <fullName evidence="4">Glycosyltransferase</fullName>
        <ecNumber evidence="4">2.4.1.-</ecNumber>
    </recommendedName>
</protein>
<name>A0AAV6WNR9_9LAMI</name>
<dbReference type="EMBL" id="WHWC01000015">
    <property type="protein sequence ID" value="KAG8368650.1"/>
    <property type="molecule type" value="Genomic_DNA"/>
</dbReference>
<dbReference type="SUPFAM" id="SSF53756">
    <property type="entry name" value="UDP-Glycosyltransferase/glycogen phosphorylase"/>
    <property type="match status" value="1"/>
</dbReference>
<gene>
    <name evidence="5" type="ORF">BUALT_Bualt15G0067600</name>
</gene>
<proteinExistence type="inferred from homology"/>
<keyword evidence="2 3" id="KW-0808">Transferase</keyword>
<evidence type="ECO:0000313" key="6">
    <source>
        <dbReference type="Proteomes" id="UP000826271"/>
    </source>
</evidence>
<dbReference type="Gene3D" id="3.40.50.2000">
    <property type="entry name" value="Glycogen Phosphorylase B"/>
    <property type="match status" value="2"/>
</dbReference>
<dbReference type="Pfam" id="PF00201">
    <property type="entry name" value="UDPGT"/>
    <property type="match status" value="1"/>
</dbReference>
<evidence type="ECO:0000256" key="4">
    <source>
        <dbReference type="RuleBase" id="RU362057"/>
    </source>
</evidence>